<dbReference type="PANTHER" id="PTHR11895">
    <property type="entry name" value="TRANSAMIDASE"/>
    <property type="match status" value="1"/>
</dbReference>
<dbReference type="Pfam" id="PF01425">
    <property type="entry name" value="Amidase"/>
    <property type="match status" value="1"/>
</dbReference>
<dbReference type="SUPFAM" id="SSF75304">
    <property type="entry name" value="Amidase signature (AS) enzymes"/>
    <property type="match status" value="1"/>
</dbReference>
<dbReference type="InterPro" id="IPR000120">
    <property type="entry name" value="Amidase"/>
</dbReference>
<gene>
    <name evidence="3" type="ORF">C8N38_11687</name>
</gene>
<comment type="caution">
    <text evidence="3">The sequence shown here is derived from an EMBL/GenBank/DDBJ whole genome shotgun (WGS) entry which is preliminary data.</text>
</comment>
<dbReference type="InterPro" id="IPR023631">
    <property type="entry name" value="Amidase_dom"/>
</dbReference>
<dbReference type="GO" id="GO:0003824">
    <property type="term" value="F:catalytic activity"/>
    <property type="evidence" value="ECO:0007669"/>
    <property type="project" value="InterPro"/>
</dbReference>
<name>A0A8E3AP94_9RHOB</name>
<evidence type="ECO:0000259" key="2">
    <source>
        <dbReference type="Pfam" id="PF01425"/>
    </source>
</evidence>
<sequence>MNFGPRDVTIWQRDATALLQAFGAGTTSPLEAVEAILDRVGRLDQVPNAYTALSGTLRDKAAAATRRWAEGRPAGPLDGLPVIVKNNLVSAGLPTAWGNAALARRPCPADERPVAALHRAGALVIGQGQHAGIRAGGLHRFFATGFFIAARSSICSASSFLSSPFSSSSAFSRFTSDTVMPPNLAFQL</sequence>
<organism evidence="3 4">
    <name type="scientific">Rhodovulum kholense</name>
    <dbReference type="NCBI Taxonomy" id="453584"/>
    <lineage>
        <taxon>Bacteria</taxon>
        <taxon>Pseudomonadati</taxon>
        <taxon>Pseudomonadota</taxon>
        <taxon>Alphaproteobacteria</taxon>
        <taxon>Rhodobacterales</taxon>
        <taxon>Paracoccaceae</taxon>
        <taxon>Rhodovulum</taxon>
    </lineage>
</organism>
<dbReference type="AlphaFoldDB" id="A0A8E3AP94"/>
<proteinExistence type="inferred from homology"/>
<dbReference type="InterPro" id="IPR036928">
    <property type="entry name" value="AS_sf"/>
</dbReference>
<dbReference type="Gene3D" id="3.90.1300.10">
    <property type="entry name" value="Amidase signature (AS) domain"/>
    <property type="match status" value="1"/>
</dbReference>
<dbReference type="Proteomes" id="UP000244037">
    <property type="component" value="Unassembled WGS sequence"/>
</dbReference>
<dbReference type="EMBL" id="QAYC01000016">
    <property type="protein sequence ID" value="PTW44548.1"/>
    <property type="molecule type" value="Genomic_DNA"/>
</dbReference>
<evidence type="ECO:0000313" key="3">
    <source>
        <dbReference type="EMBL" id="PTW44548.1"/>
    </source>
</evidence>
<comment type="similarity">
    <text evidence="1">Belongs to the amidase family.</text>
</comment>
<evidence type="ECO:0000313" key="4">
    <source>
        <dbReference type="Proteomes" id="UP000244037"/>
    </source>
</evidence>
<accession>A0A8E3AP94</accession>
<evidence type="ECO:0000256" key="1">
    <source>
        <dbReference type="ARBA" id="ARBA00009199"/>
    </source>
</evidence>
<keyword evidence="4" id="KW-1185">Reference proteome</keyword>
<reference evidence="3 4" key="1">
    <citation type="submission" date="2018-04" db="EMBL/GenBank/DDBJ databases">
        <title>Genomic Encyclopedia of Archaeal and Bacterial Type Strains, Phase II (KMG-II): from individual species to whole genera.</title>
        <authorList>
            <person name="Goeker M."/>
        </authorList>
    </citation>
    <scope>NUCLEOTIDE SEQUENCE [LARGE SCALE GENOMIC DNA]</scope>
    <source>
        <strain evidence="3 4">DSM 19783</strain>
    </source>
</reference>
<dbReference type="PANTHER" id="PTHR11895:SF7">
    <property type="entry name" value="GLUTAMYL-TRNA(GLN) AMIDOTRANSFERASE SUBUNIT A, MITOCHONDRIAL"/>
    <property type="match status" value="1"/>
</dbReference>
<feature type="domain" description="Amidase" evidence="2">
    <location>
        <begin position="31"/>
        <end position="129"/>
    </location>
</feature>
<protein>
    <submittedName>
        <fullName evidence="3">Amidase</fullName>
    </submittedName>
</protein>